<dbReference type="KEGG" id="tve:TRV_00374"/>
<dbReference type="InterPro" id="IPR008930">
    <property type="entry name" value="Terpenoid_cyclase/PrenylTrfase"/>
</dbReference>
<dbReference type="PANTHER" id="PTHR31739:SF25">
    <property type="entry name" value="(E,E)-GERANYLLINALOOL SYNTHASE"/>
    <property type="match status" value="1"/>
</dbReference>
<organism evidence="8 9">
    <name type="scientific">Trichophyton verrucosum (strain HKI 0517)</name>
    <dbReference type="NCBI Taxonomy" id="663202"/>
    <lineage>
        <taxon>Eukaryota</taxon>
        <taxon>Fungi</taxon>
        <taxon>Dikarya</taxon>
        <taxon>Ascomycota</taxon>
        <taxon>Pezizomycotina</taxon>
        <taxon>Eurotiomycetes</taxon>
        <taxon>Eurotiomycetidae</taxon>
        <taxon>Onygenales</taxon>
        <taxon>Arthrodermataceae</taxon>
        <taxon>Trichophyton</taxon>
    </lineage>
</organism>
<dbReference type="HOGENOM" id="CLU_005861_0_0_1"/>
<comment type="similarity">
    <text evidence="2">Belongs to the terpene synthase family.</text>
</comment>
<evidence type="ECO:0000256" key="6">
    <source>
        <dbReference type="ARBA" id="ARBA00023239"/>
    </source>
</evidence>
<keyword evidence="5" id="KW-0413">Isomerase</keyword>
<dbReference type="InterPro" id="IPR017057">
    <property type="entry name" value="Ent-kaurene_synthase_fun"/>
</dbReference>
<dbReference type="OrthoDB" id="2343925at2759"/>
<dbReference type="RefSeq" id="XP_003025434.1">
    <property type="nucleotide sequence ID" value="XM_003025388.1"/>
</dbReference>
<dbReference type="Proteomes" id="UP000008383">
    <property type="component" value="Unassembled WGS sequence"/>
</dbReference>
<keyword evidence="4" id="KW-0460">Magnesium</keyword>
<dbReference type="InterPro" id="IPR050148">
    <property type="entry name" value="Terpene_synthase-like"/>
</dbReference>
<evidence type="ECO:0000256" key="3">
    <source>
        <dbReference type="ARBA" id="ARBA00022723"/>
    </source>
</evidence>
<dbReference type="PIRSF" id="PIRSF036498">
    <property type="entry name" value="Ent-kaurene_synthase_fungi"/>
    <property type="match status" value="1"/>
</dbReference>
<dbReference type="SUPFAM" id="SSF48239">
    <property type="entry name" value="Terpenoid cyclases/Protein prenyltransferases"/>
    <property type="match status" value="1"/>
</dbReference>
<feature type="region of interest" description="Disordered" evidence="7">
    <location>
        <begin position="716"/>
        <end position="745"/>
    </location>
</feature>
<gene>
    <name evidence="8" type="ORF">TRV_00374</name>
</gene>
<evidence type="ECO:0000256" key="4">
    <source>
        <dbReference type="ARBA" id="ARBA00022842"/>
    </source>
</evidence>
<accession>D4CZY0</accession>
<keyword evidence="3" id="KW-0479">Metal-binding</keyword>
<dbReference type="GO" id="GO:0000287">
    <property type="term" value="F:magnesium ion binding"/>
    <property type="evidence" value="ECO:0007669"/>
    <property type="project" value="TreeGrafter"/>
</dbReference>
<dbReference type="GO" id="GO:0016853">
    <property type="term" value="F:isomerase activity"/>
    <property type="evidence" value="ECO:0007669"/>
    <property type="project" value="UniProtKB-KW"/>
</dbReference>
<keyword evidence="6" id="KW-0456">Lyase</keyword>
<evidence type="ECO:0000256" key="5">
    <source>
        <dbReference type="ARBA" id="ARBA00023235"/>
    </source>
</evidence>
<reference evidence="9" key="1">
    <citation type="journal article" date="2011" name="Genome Biol.">
        <title>Comparative and functional genomics provide insights into the pathogenicity of dermatophytic fungi.</title>
        <authorList>
            <person name="Burmester A."/>
            <person name="Shelest E."/>
            <person name="Gloeckner G."/>
            <person name="Heddergott C."/>
            <person name="Schindler S."/>
            <person name="Staib P."/>
            <person name="Heidel A."/>
            <person name="Felder M."/>
            <person name="Petzold A."/>
            <person name="Szafranski K."/>
            <person name="Feuermann M."/>
            <person name="Pedruzzi I."/>
            <person name="Priebe S."/>
            <person name="Groth M."/>
            <person name="Winkler R."/>
            <person name="Li W."/>
            <person name="Kniemeyer O."/>
            <person name="Schroeckh V."/>
            <person name="Hertweck C."/>
            <person name="Hube B."/>
            <person name="White T.C."/>
            <person name="Platzer M."/>
            <person name="Guthke R."/>
            <person name="Heitman J."/>
            <person name="Woestemeyer J."/>
            <person name="Zipfel P.F."/>
            <person name="Monod M."/>
            <person name="Brakhage A.A."/>
        </authorList>
    </citation>
    <scope>NUCLEOTIDE SEQUENCE [LARGE SCALE GENOMIC DNA]</scope>
    <source>
        <strain evidence="9">HKI 0517</strain>
    </source>
</reference>
<evidence type="ECO:0000256" key="1">
    <source>
        <dbReference type="ARBA" id="ARBA00001946"/>
    </source>
</evidence>
<evidence type="ECO:0000256" key="2">
    <source>
        <dbReference type="ARBA" id="ARBA00006333"/>
    </source>
</evidence>
<comment type="caution">
    <text evidence="8">The sequence shown here is derived from an EMBL/GenBank/DDBJ whole genome shotgun (WGS) entry which is preliminary data.</text>
</comment>
<protein>
    <submittedName>
        <fullName evidence="8">Terpene synthase family protein</fullName>
    </submittedName>
</protein>
<feature type="compositionally biased region" description="Polar residues" evidence="7">
    <location>
        <begin position="735"/>
        <end position="745"/>
    </location>
</feature>
<dbReference type="Gene3D" id="1.50.10.160">
    <property type="match status" value="1"/>
</dbReference>
<dbReference type="EMBL" id="ACYE01000020">
    <property type="protein sequence ID" value="EFE44823.1"/>
    <property type="molecule type" value="Genomic_DNA"/>
</dbReference>
<dbReference type="GO" id="GO:0016102">
    <property type="term" value="P:diterpenoid biosynthetic process"/>
    <property type="evidence" value="ECO:0007669"/>
    <property type="project" value="TreeGrafter"/>
</dbReference>
<keyword evidence="9" id="KW-1185">Reference proteome</keyword>
<dbReference type="GO" id="GO:0010333">
    <property type="term" value="F:terpene synthase activity"/>
    <property type="evidence" value="ECO:0007669"/>
    <property type="project" value="InterPro"/>
</dbReference>
<dbReference type="AlphaFoldDB" id="D4CZY0"/>
<proteinExistence type="inferred from homology"/>
<dbReference type="PANTHER" id="PTHR31739">
    <property type="entry name" value="ENT-COPALYL DIPHOSPHATE SYNTHASE, CHLOROPLASTIC"/>
    <property type="match status" value="1"/>
</dbReference>
<sequence length="988" mass="110749">MGVQHAELAGVADLGTNARLLIKRSFKDHDPRYGNGSMSCTTYDTAWVSLVTKTVGEQKHWLFPECFRSLLRTQSDDGGWRRETTSQVDCIVNTAAALLSLKRHAVEPLQLREEIHPDDLERRIDRAAILLRSQLEEWRVSETMHVGFEIIVPKLLTLLEEADAKFSFCFEGRDELVKINAAKLARFKPEALYGTVKMTPLHSLEAFVGEIDFDRVAHHKVVGSMMGSPSSTAAYLMNSTNWDDEAESYLRHVIHSAAGKGSGAVPSAFPSTYFEYTWILSTLLEAGFSASDLRCPELEQIYEILTRAFSNGDGTIGYGSYQQPALHLSTGINYISPDFQSDMDDTARGMIALNLLGGAVRPEPMIKAFEAATHFRTYQCERNPSFSANCNALLTILHQPDISLYTPQILKVVNFLCDSWWNTDGAIADKWSLSPLYPSVLLVKSLVRLLALAEQGDSSPEQLLRRDLASRAAITLFQACLRAMLSQHEDGSWNGSTEQTAYGVLILTEARTLCFLDDIRDSLDSAIGRGVSFLQANRGSQVGNFIWIEKVTYASPMLAEAYELAAIKAATSLSSSTSSVGGSLWYISTENTTKLIELFQQTPLFTSLPEWQIRASMTEARLFQPLLQARRLEVFPRKDMEKDKYFEIIPFTWTACNNRNRAFASTSFLYDMMIISFLNYQADEFLEAVAGPHYTGRTPELRRVIDTLFAGKSSNSELSRGVKRPYPEEDEEHSNGNNGKPQNNREVVVPLTKFTTFVLNHPSVKSASAWDRNGLRRRLKEFLLAHVTQIEDNARFQLEHPSSGGAYSTATDSFSHWVRTTSAEHTSCPYSFQFVSCLLGASLGQGKDCFGTAEEKYMAASVCKHLSTMCRMYNDYGSVARDKAEGNVNSVNFPELQMLAGSTGPATMEEKKKALFRLAEYERSCLDDAFKRLQEEGQRATSHMARKLHERKMEVWRMFCDVTDLYGQIYVVRDIASRMKVPAVNGKK</sequence>
<name>D4CZY0_TRIVH</name>
<evidence type="ECO:0000256" key="7">
    <source>
        <dbReference type="SAM" id="MobiDB-lite"/>
    </source>
</evidence>
<evidence type="ECO:0000313" key="8">
    <source>
        <dbReference type="EMBL" id="EFE44823.1"/>
    </source>
</evidence>
<comment type="cofactor">
    <cofactor evidence="1">
        <name>Mg(2+)</name>
        <dbReference type="ChEBI" id="CHEBI:18420"/>
    </cofactor>
</comment>
<evidence type="ECO:0000313" key="9">
    <source>
        <dbReference type="Proteomes" id="UP000008383"/>
    </source>
</evidence>
<dbReference type="GeneID" id="9581690"/>
<dbReference type="Gene3D" id="1.50.10.20">
    <property type="match status" value="1"/>
</dbReference>